<dbReference type="EMBL" id="JBEVCJ010000033">
    <property type="protein sequence ID" value="MET1257040.1"/>
    <property type="molecule type" value="Genomic_DNA"/>
</dbReference>
<dbReference type="Proteomes" id="UP001548189">
    <property type="component" value="Unassembled WGS sequence"/>
</dbReference>
<protein>
    <submittedName>
        <fullName evidence="2">Uncharacterized protein</fullName>
    </submittedName>
</protein>
<proteinExistence type="predicted"/>
<dbReference type="EMBL" id="JBEVCJ010000187">
    <property type="protein sequence ID" value="MET1257679.1"/>
    <property type="molecule type" value="Genomic_DNA"/>
</dbReference>
<reference evidence="2 3" key="1">
    <citation type="submission" date="2024-06" db="EMBL/GenBank/DDBJ databases">
        <authorList>
            <person name="Li F."/>
        </authorList>
    </citation>
    <scope>NUCLEOTIDE SEQUENCE [LARGE SCALE GENOMIC DNA]</scope>
    <source>
        <strain evidence="2 3">GXAS 311</strain>
    </source>
</reference>
<organism evidence="2 3">
    <name type="scientific">Aliikangiella maris</name>
    <dbReference type="NCBI Taxonomy" id="3162458"/>
    <lineage>
        <taxon>Bacteria</taxon>
        <taxon>Pseudomonadati</taxon>
        <taxon>Pseudomonadota</taxon>
        <taxon>Gammaproteobacteria</taxon>
        <taxon>Oceanospirillales</taxon>
        <taxon>Pleioneaceae</taxon>
        <taxon>Aliikangiella</taxon>
    </lineage>
</organism>
<evidence type="ECO:0000313" key="3">
    <source>
        <dbReference type="Proteomes" id="UP001548189"/>
    </source>
</evidence>
<gene>
    <name evidence="1" type="ORF">ABVT43_17995</name>
    <name evidence="2" type="ORF">ABVT43_21285</name>
</gene>
<comment type="caution">
    <text evidence="2">The sequence shown here is derived from an EMBL/GenBank/DDBJ whole genome shotgun (WGS) entry which is preliminary data.</text>
</comment>
<evidence type="ECO:0000313" key="1">
    <source>
        <dbReference type="EMBL" id="MET1257040.1"/>
    </source>
</evidence>
<keyword evidence="3" id="KW-1185">Reference proteome</keyword>
<name>A0ABV2C0H8_9GAMM</name>
<evidence type="ECO:0000313" key="2">
    <source>
        <dbReference type="EMBL" id="MET1257679.1"/>
    </source>
</evidence>
<sequence length="106" mass="11509">MKIVKYTFTLFILILSTKSYAVVGPTTVTGKITNITSINSGILVRIAADEVPESCTTTTKWMEIKQEKTAMISLTLAAWTLNKEVTVYASGSSGYCQVNQVHPSSS</sequence>
<accession>A0ABV2C0H8</accession>